<dbReference type="GO" id="GO:0030288">
    <property type="term" value="C:outer membrane-bounded periplasmic space"/>
    <property type="evidence" value="ECO:0007669"/>
    <property type="project" value="UniProtKB-ARBA"/>
</dbReference>
<dbReference type="PANTHER" id="PTHR30290:SF38">
    <property type="entry name" value="D,D-DIPEPTIDE-BINDING PERIPLASMIC PROTEIN DDPA-RELATED"/>
    <property type="match status" value="1"/>
</dbReference>
<accession>A0A9D9H6Z5</accession>
<dbReference type="PANTHER" id="PTHR30290">
    <property type="entry name" value="PERIPLASMIC BINDING COMPONENT OF ABC TRANSPORTER"/>
    <property type="match status" value="1"/>
</dbReference>
<dbReference type="Proteomes" id="UP000823615">
    <property type="component" value="Unassembled WGS sequence"/>
</dbReference>
<evidence type="ECO:0000313" key="5">
    <source>
        <dbReference type="Proteomes" id="UP000823615"/>
    </source>
</evidence>
<organism evidence="4 5">
    <name type="scientific">Candidatus Ornithospirochaeta stercoripullorum</name>
    <dbReference type="NCBI Taxonomy" id="2840899"/>
    <lineage>
        <taxon>Bacteria</taxon>
        <taxon>Pseudomonadati</taxon>
        <taxon>Spirochaetota</taxon>
        <taxon>Spirochaetia</taxon>
        <taxon>Spirochaetales</taxon>
        <taxon>Spirochaetaceae</taxon>
        <taxon>Spirochaetaceae incertae sedis</taxon>
        <taxon>Candidatus Ornithospirochaeta</taxon>
    </lineage>
</organism>
<comment type="caution">
    <text evidence="4">The sequence shown here is derived from an EMBL/GenBank/DDBJ whole genome shotgun (WGS) entry which is preliminary data.</text>
</comment>
<evidence type="ECO:0000256" key="1">
    <source>
        <dbReference type="ARBA" id="ARBA00005695"/>
    </source>
</evidence>
<dbReference type="AlphaFoldDB" id="A0A9D9H6Z5"/>
<keyword evidence="2" id="KW-0732">Signal</keyword>
<gene>
    <name evidence="4" type="ORF">IAA97_09615</name>
</gene>
<comment type="similarity">
    <text evidence="1">Belongs to the bacterial solute-binding protein 5 family.</text>
</comment>
<dbReference type="Pfam" id="PF00496">
    <property type="entry name" value="SBP_bac_5"/>
    <property type="match status" value="1"/>
</dbReference>
<reference evidence="4" key="2">
    <citation type="journal article" date="2021" name="PeerJ">
        <title>Extensive microbial diversity within the chicken gut microbiome revealed by metagenomics and culture.</title>
        <authorList>
            <person name="Gilroy R."/>
            <person name="Ravi A."/>
            <person name="Getino M."/>
            <person name="Pursley I."/>
            <person name="Horton D.L."/>
            <person name="Alikhan N.F."/>
            <person name="Baker D."/>
            <person name="Gharbi K."/>
            <person name="Hall N."/>
            <person name="Watson M."/>
            <person name="Adriaenssens E.M."/>
            <person name="Foster-Nyarko E."/>
            <person name="Jarju S."/>
            <person name="Secka A."/>
            <person name="Antonio M."/>
            <person name="Oren A."/>
            <person name="Chaudhuri R.R."/>
            <person name="La Ragione R."/>
            <person name="Hildebrand F."/>
            <person name="Pallen M.J."/>
        </authorList>
    </citation>
    <scope>NUCLEOTIDE SEQUENCE</scope>
    <source>
        <strain evidence="4">7293</strain>
    </source>
</reference>
<evidence type="ECO:0000256" key="2">
    <source>
        <dbReference type="ARBA" id="ARBA00022729"/>
    </source>
</evidence>
<feature type="domain" description="Solute-binding protein family 5" evidence="3">
    <location>
        <begin position="40"/>
        <end position="392"/>
    </location>
</feature>
<dbReference type="Gene3D" id="3.40.190.10">
    <property type="entry name" value="Periplasmic binding protein-like II"/>
    <property type="match status" value="1"/>
</dbReference>
<dbReference type="InterPro" id="IPR000914">
    <property type="entry name" value="SBP_5_dom"/>
</dbReference>
<dbReference type="SUPFAM" id="SSF53850">
    <property type="entry name" value="Periplasmic binding protein-like II"/>
    <property type="match status" value="1"/>
</dbReference>
<dbReference type="GO" id="GO:0043190">
    <property type="term" value="C:ATP-binding cassette (ABC) transporter complex"/>
    <property type="evidence" value="ECO:0007669"/>
    <property type="project" value="InterPro"/>
</dbReference>
<reference evidence="4" key="1">
    <citation type="submission" date="2020-10" db="EMBL/GenBank/DDBJ databases">
        <authorList>
            <person name="Gilroy R."/>
        </authorList>
    </citation>
    <scope>NUCLEOTIDE SEQUENCE</scope>
    <source>
        <strain evidence="4">7293</strain>
    </source>
</reference>
<dbReference type="Gene3D" id="3.90.76.10">
    <property type="entry name" value="Dipeptide-binding Protein, Domain 1"/>
    <property type="match status" value="1"/>
</dbReference>
<evidence type="ECO:0000313" key="4">
    <source>
        <dbReference type="EMBL" id="MBO8437213.1"/>
    </source>
</evidence>
<name>A0A9D9H6Z5_9SPIO</name>
<dbReference type="GO" id="GO:0015833">
    <property type="term" value="P:peptide transport"/>
    <property type="evidence" value="ECO:0007669"/>
    <property type="project" value="TreeGrafter"/>
</dbReference>
<dbReference type="GO" id="GO:1904680">
    <property type="term" value="F:peptide transmembrane transporter activity"/>
    <property type="evidence" value="ECO:0007669"/>
    <property type="project" value="TreeGrafter"/>
</dbReference>
<protein>
    <recommendedName>
        <fullName evidence="3">Solute-binding protein family 5 domain-containing protein</fullName>
    </recommendedName>
</protein>
<dbReference type="EMBL" id="JADIMT010000108">
    <property type="protein sequence ID" value="MBO8437213.1"/>
    <property type="molecule type" value="Genomic_DNA"/>
</dbReference>
<dbReference type="InterPro" id="IPR030678">
    <property type="entry name" value="Peptide/Ni-bd"/>
</dbReference>
<proteinExistence type="inferred from homology"/>
<evidence type="ECO:0000259" key="3">
    <source>
        <dbReference type="Pfam" id="PF00496"/>
    </source>
</evidence>
<dbReference type="PIRSF" id="PIRSF002741">
    <property type="entry name" value="MppA"/>
    <property type="match status" value="1"/>
</dbReference>
<sequence length="465" mass="51540">MAVAQEPVVLDLMVNSSVSGRNIVDGNVYERLIALSDGNLVPQLAESFELGDSGKTLTIKIREGVLFHDGSELDAEDAVLSMNRWLSYYASAERLVGDSRFTASGDCISIKADSSLVLLPFMIASSPLAAVIVPAEEILSLDDGEILQSVAGTGPYRMKEWRYGDSIELERWDEYWGEMPEIEHITYSFVPDSVTRRLGLESGQFDFIDTVLSDDIPQLSKMDGITLHQGDENGSIVLVFNKKAGVSADADFRKAVSLLIDRDELMKACYGDYGYSLHSDYMEADSLWSVDDSSDPFGTENEEKGLEYLRASSYDNEPVRILSSNLTNLDKIAIALSSELEEEGIETEIIILDWAAFIEKRKDPEFWDIYVSATSSTILPLEKNYLTATSPGGFDNPESETLLKAVAETESVEEAISIWQDCQKSLWNYIPVIVPGHYSTVYASVSTLENIDFTNGFNFRKAAVK</sequence>
<dbReference type="Gene3D" id="3.10.105.10">
    <property type="entry name" value="Dipeptide-binding Protein, Domain 3"/>
    <property type="match status" value="1"/>
</dbReference>
<dbReference type="InterPro" id="IPR039424">
    <property type="entry name" value="SBP_5"/>
</dbReference>